<evidence type="ECO:0000313" key="2">
    <source>
        <dbReference type="Proteomes" id="UP000255177"/>
    </source>
</evidence>
<evidence type="ECO:0000313" key="1">
    <source>
        <dbReference type="EMBL" id="SUQ61552.1"/>
    </source>
</evidence>
<dbReference type="EMBL" id="UIDD01000004">
    <property type="protein sequence ID" value="SUQ61552.1"/>
    <property type="molecule type" value="Genomic_DNA"/>
</dbReference>
<keyword evidence="2" id="KW-1185">Reference proteome</keyword>
<dbReference type="Proteomes" id="UP000255177">
    <property type="component" value="Unassembled WGS sequence"/>
</dbReference>
<organism evidence="1 2">
    <name type="scientific">Pseudomonas wadenswilerensis</name>
    <dbReference type="NCBI Taxonomy" id="1785161"/>
    <lineage>
        <taxon>Bacteria</taxon>
        <taxon>Pseudomonadati</taxon>
        <taxon>Pseudomonadota</taxon>
        <taxon>Gammaproteobacteria</taxon>
        <taxon>Pseudomonadales</taxon>
        <taxon>Pseudomonadaceae</taxon>
        <taxon>Pseudomonas</taxon>
    </lineage>
</organism>
<gene>
    <name evidence="1" type="ORF">CCOS864_00976</name>
</gene>
<accession>A0A380SU91</accession>
<reference evidence="2" key="1">
    <citation type="submission" date="2018-07" db="EMBL/GenBank/DDBJ databases">
        <authorList>
            <person name="Blom J."/>
        </authorList>
    </citation>
    <scope>NUCLEOTIDE SEQUENCE [LARGE SCALE GENOMIC DNA]</scope>
    <source>
        <strain evidence="2">CCOS 864</strain>
    </source>
</reference>
<protein>
    <submittedName>
        <fullName evidence="1">Uncharacterized protein</fullName>
    </submittedName>
</protein>
<name>A0A380SU91_9PSED</name>
<proteinExistence type="predicted"/>
<dbReference type="AlphaFoldDB" id="A0A380SU91"/>
<sequence length="89" mass="9561">MVNWPRNNPGVAADWEKGIAFFDSEIAELAANDETAAYEAIRFAIAGMGGRTTNLELGFADALARAAALGLRVVRNGAERFTPKDFDGE</sequence>